<dbReference type="SUPFAM" id="SSF52540">
    <property type="entry name" value="P-loop containing nucleoside triphosphate hydrolases"/>
    <property type="match status" value="1"/>
</dbReference>
<comment type="similarity">
    <text evidence="1">Belongs to the SIMIBI class G3E GTPase family. ArgK/MeaB subfamily.</text>
</comment>
<reference evidence="2" key="1">
    <citation type="submission" date="2021-06" db="EMBL/GenBank/DDBJ databases">
        <title>44 bacteria genomes isolated from Dapeng, Shenzhen.</title>
        <authorList>
            <person name="Zheng W."/>
            <person name="Yu S."/>
            <person name="Huang Y."/>
        </authorList>
    </citation>
    <scope>NUCLEOTIDE SEQUENCE</scope>
    <source>
        <strain evidence="2">DP5N28-2</strain>
    </source>
</reference>
<name>A0A953HV86_9BACT</name>
<dbReference type="InterPro" id="IPR027417">
    <property type="entry name" value="P-loop_NTPase"/>
</dbReference>
<dbReference type="RefSeq" id="WP_222578674.1">
    <property type="nucleotide sequence ID" value="NZ_JAHVHU010000004.1"/>
</dbReference>
<dbReference type="AlphaFoldDB" id="A0A953HV86"/>
<dbReference type="PANTHER" id="PTHR23408:SF3">
    <property type="entry name" value="METHYLMALONIC ACIDURIA TYPE A PROTEIN, MITOCHONDRIAL"/>
    <property type="match status" value="1"/>
</dbReference>
<comment type="caution">
    <text evidence="2">The sequence shown here is derived from an EMBL/GenBank/DDBJ whole genome shotgun (WGS) entry which is preliminary data.</text>
</comment>
<evidence type="ECO:0000313" key="3">
    <source>
        <dbReference type="Proteomes" id="UP000753961"/>
    </source>
</evidence>
<gene>
    <name evidence="2" type="ORF">KUV50_03315</name>
</gene>
<dbReference type="EMBL" id="JAHVHU010000004">
    <property type="protein sequence ID" value="MBY5957151.1"/>
    <property type="molecule type" value="Genomic_DNA"/>
</dbReference>
<dbReference type="GO" id="GO:0005737">
    <property type="term" value="C:cytoplasm"/>
    <property type="evidence" value="ECO:0007669"/>
    <property type="project" value="TreeGrafter"/>
</dbReference>
<dbReference type="Proteomes" id="UP000753961">
    <property type="component" value="Unassembled WGS sequence"/>
</dbReference>
<dbReference type="GO" id="GO:0005525">
    <property type="term" value="F:GTP binding"/>
    <property type="evidence" value="ECO:0007669"/>
    <property type="project" value="InterPro"/>
</dbReference>
<sequence length="320" mass="35912">MVHRDEIEELRSGLTKGNVRALSRAITLVESQRKEDQDGKVQLLRSIQNMRVPSVKIGITGSPGVGKSTFINACVSRLGGSSHRIAVLTIDPSSKKSGGSILGDKLRMTDLVHMEEVYVRPSPSKGVLGGINLTTWETIQLCEAAGYDFIFVETVGIGQSELEVKYLVNEVWYLTMARSGDEIQGIKRGILEVVDRVIVTKSDIDPHGSRRTAAMLQQTVRSIHPEDNKVEFYEVSALNTESLNSLMSDLLQTSAQPLSQNQQRFWFDRAWQEAFLTFLESNPAMKDMYHKKMLEVESGQTDHWSAIDSLKTELQRIWSR</sequence>
<dbReference type="GO" id="GO:0003924">
    <property type="term" value="F:GTPase activity"/>
    <property type="evidence" value="ECO:0007669"/>
    <property type="project" value="InterPro"/>
</dbReference>
<organism evidence="2 3">
    <name type="scientific">Membranihabitans marinus</name>
    <dbReference type="NCBI Taxonomy" id="1227546"/>
    <lineage>
        <taxon>Bacteria</taxon>
        <taxon>Pseudomonadati</taxon>
        <taxon>Bacteroidota</taxon>
        <taxon>Saprospiria</taxon>
        <taxon>Saprospirales</taxon>
        <taxon>Saprospiraceae</taxon>
        <taxon>Membranihabitans</taxon>
    </lineage>
</organism>
<dbReference type="Pfam" id="PF03308">
    <property type="entry name" value="MeaB"/>
    <property type="match status" value="1"/>
</dbReference>
<proteinExistence type="inferred from homology"/>
<evidence type="ECO:0000313" key="2">
    <source>
        <dbReference type="EMBL" id="MBY5957151.1"/>
    </source>
</evidence>
<keyword evidence="3" id="KW-1185">Reference proteome</keyword>
<evidence type="ECO:0000256" key="1">
    <source>
        <dbReference type="ARBA" id="ARBA00009625"/>
    </source>
</evidence>
<protein>
    <submittedName>
        <fullName evidence="2">50S ribosome-binding GTPase</fullName>
    </submittedName>
</protein>
<accession>A0A953HV86</accession>
<dbReference type="PANTHER" id="PTHR23408">
    <property type="entry name" value="METHYLMALONYL-COA MUTASE"/>
    <property type="match status" value="1"/>
</dbReference>
<dbReference type="Gene3D" id="3.40.50.300">
    <property type="entry name" value="P-loop containing nucleotide triphosphate hydrolases"/>
    <property type="match status" value="1"/>
</dbReference>
<dbReference type="InterPro" id="IPR005129">
    <property type="entry name" value="GTPase_ArgK"/>
</dbReference>
<dbReference type="Gene3D" id="1.20.5.170">
    <property type="match status" value="1"/>
</dbReference>